<dbReference type="InterPro" id="IPR000867">
    <property type="entry name" value="IGFBP-like"/>
</dbReference>
<feature type="signal peptide" evidence="5">
    <location>
        <begin position="1"/>
        <end position="18"/>
    </location>
</feature>
<reference evidence="8" key="1">
    <citation type="submission" date="2011-12" db="EMBL/GenBank/DDBJ databases">
        <title>The Draft Genome of Lepisosteus oculatus.</title>
        <authorList>
            <consortium name="The Broad Institute Genome Assembly &amp; Analysis Group"/>
            <consortium name="Computational R&amp;D Group"/>
            <consortium name="and Sequencing Platform"/>
            <person name="Di Palma F."/>
            <person name="Alfoldi J."/>
            <person name="Johnson J."/>
            <person name="Berlin A."/>
            <person name="Gnerre S."/>
            <person name="Jaffe D."/>
            <person name="MacCallum I."/>
            <person name="Young S."/>
            <person name="Walker B.J."/>
            <person name="Lander E.S."/>
            <person name="Lindblad-Toh K."/>
        </authorList>
    </citation>
    <scope>NUCLEOTIDE SEQUENCE [LARGE SCALE GENOMIC DNA]</scope>
</reference>
<dbReference type="SMART" id="SM00121">
    <property type="entry name" value="IB"/>
    <property type="match status" value="1"/>
</dbReference>
<dbReference type="SUPFAM" id="SSF57184">
    <property type="entry name" value="Growth factor receptor domain"/>
    <property type="match status" value="1"/>
</dbReference>
<dbReference type="GeneTree" id="ENSGT00660000097073"/>
<dbReference type="GO" id="GO:0001558">
    <property type="term" value="P:regulation of cell growth"/>
    <property type="evidence" value="ECO:0007669"/>
    <property type="project" value="InterPro"/>
</dbReference>
<feature type="domain" description="IGFBP N-terminal" evidence="6">
    <location>
        <begin position="28"/>
        <end position="110"/>
    </location>
</feature>
<dbReference type="PANTHER" id="PTHR14186">
    <property type="entry name" value="INSULIN-LIKE GROWTH FACTOR BINDING PROTEIN-RELATED"/>
    <property type="match status" value="1"/>
</dbReference>
<reference evidence="7" key="3">
    <citation type="submission" date="2025-09" db="UniProtKB">
        <authorList>
            <consortium name="Ensembl"/>
        </authorList>
    </citation>
    <scope>IDENTIFICATION</scope>
</reference>
<dbReference type="OMA" id="RFGRCVH"/>
<dbReference type="Bgee" id="ENSLOCG00000013774">
    <property type="expression patterns" value="Expressed in intestine"/>
</dbReference>
<organism evidence="7 8">
    <name type="scientific">Lepisosteus oculatus</name>
    <name type="common">Spotted gar</name>
    <dbReference type="NCBI Taxonomy" id="7918"/>
    <lineage>
        <taxon>Eukaryota</taxon>
        <taxon>Metazoa</taxon>
        <taxon>Chordata</taxon>
        <taxon>Craniata</taxon>
        <taxon>Vertebrata</taxon>
        <taxon>Euteleostomi</taxon>
        <taxon>Actinopterygii</taxon>
        <taxon>Neopterygii</taxon>
        <taxon>Holostei</taxon>
        <taxon>Semionotiformes</taxon>
        <taxon>Lepisosteidae</taxon>
        <taxon>Lepisosteus</taxon>
    </lineage>
</organism>
<evidence type="ECO:0000256" key="3">
    <source>
        <dbReference type="ARBA" id="ARBA00022729"/>
    </source>
</evidence>
<comment type="subcellular location">
    <subcellularLocation>
        <location evidence="1">Secreted</location>
    </subcellularLocation>
</comment>
<accession>W5N8M6</accession>
<dbReference type="STRING" id="7918.ENSLOCP00000016985"/>
<dbReference type="InParanoid" id="W5N8M6"/>
<dbReference type="PROSITE" id="PS51323">
    <property type="entry name" value="IGFBP_N_2"/>
    <property type="match status" value="1"/>
</dbReference>
<dbReference type="Proteomes" id="UP000018468">
    <property type="component" value="Linkage group LG3"/>
</dbReference>
<name>W5N8M6_LEPOC</name>
<keyword evidence="2" id="KW-0964">Secreted</keyword>
<dbReference type="InterPro" id="IPR011390">
    <property type="entry name" value="IGFBP_rP_mac25"/>
</dbReference>
<sequence length="226" mass="24667">KVPLVLALAVWILELSGAQGPREGVTLQALHCPECERIHCTPKRALKLQCKGGITTGICGCCPVCARIAGESCGGKWDYLGKCDEGLSCVYQDLREQESTGELKGICTEVLQMGEEEKEEVCRPQCTWEFCRDNPSEICSARAVVLESRDCQGRCQHTSCSSCFVIQQPRCHEACPSSSDLPCLRRFGRCVHRGFGQSQEPACHQGLQTNAEGFFVCLVPSCSSTA</sequence>
<protein>
    <submittedName>
        <fullName evidence="7">Si:ch73-330k17.3</fullName>
    </submittedName>
</protein>
<dbReference type="PANTHER" id="PTHR14186:SF20">
    <property type="entry name" value="CYSTEINE-RICH MOTOR NEURON 1 PROTEIN-LIKE"/>
    <property type="match status" value="1"/>
</dbReference>
<dbReference type="InterPro" id="IPR009030">
    <property type="entry name" value="Growth_fac_rcpt_cys_sf"/>
</dbReference>
<evidence type="ECO:0000313" key="7">
    <source>
        <dbReference type="Ensembl" id="ENSLOCP00000016985.1"/>
    </source>
</evidence>
<keyword evidence="3 5" id="KW-0732">Signal</keyword>
<evidence type="ECO:0000259" key="6">
    <source>
        <dbReference type="PROSITE" id="PS51323"/>
    </source>
</evidence>
<dbReference type="GO" id="GO:0009966">
    <property type="term" value="P:regulation of signal transduction"/>
    <property type="evidence" value="ECO:0000318"/>
    <property type="project" value="GO_Central"/>
</dbReference>
<evidence type="ECO:0000256" key="5">
    <source>
        <dbReference type="SAM" id="SignalP"/>
    </source>
</evidence>
<dbReference type="Ensembl" id="ENSLOCT00000017015.1">
    <property type="protein sequence ID" value="ENSLOCP00000016985.1"/>
    <property type="gene ID" value="ENSLOCG00000013774.1"/>
</dbReference>
<evidence type="ECO:0000256" key="1">
    <source>
        <dbReference type="ARBA" id="ARBA00004613"/>
    </source>
</evidence>
<dbReference type="GO" id="GO:0005520">
    <property type="term" value="F:insulin-like growth factor binding"/>
    <property type="evidence" value="ECO:0007669"/>
    <property type="project" value="InterPro"/>
</dbReference>
<keyword evidence="4" id="KW-1015">Disulfide bond</keyword>
<proteinExistence type="predicted"/>
<feature type="chain" id="PRO_5004867406" evidence="5">
    <location>
        <begin position="19"/>
        <end position="226"/>
    </location>
</feature>
<evidence type="ECO:0000256" key="2">
    <source>
        <dbReference type="ARBA" id="ARBA00022525"/>
    </source>
</evidence>
<dbReference type="eggNOG" id="ENOG502RYNZ">
    <property type="taxonomic scope" value="Eukaryota"/>
</dbReference>
<evidence type="ECO:0000313" key="8">
    <source>
        <dbReference type="Proteomes" id="UP000018468"/>
    </source>
</evidence>
<dbReference type="HOGENOM" id="CLU_085511_0_0_1"/>
<dbReference type="EMBL" id="AHAT01024848">
    <property type="status" value="NOT_ANNOTATED_CDS"/>
    <property type="molecule type" value="Genomic_DNA"/>
</dbReference>
<dbReference type="Gene3D" id="4.10.40.20">
    <property type="match status" value="1"/>
</dbReference>
<evidence type="ECO:0000256" key="4">
    <source>
        <dbReference type="ARBA" id="ARBA00023157"/>
    </source>
</evidence>
<keyword evidence="8" id="KW-1185">Reference proteome</keyword>
<dbReference type="Pfam" id="PF00219">
    <property type="entry name" value="IGFBP"/>
    <property type="match status" value="1"/>
</dbReference>
<dbReference type="AlphaFoldDB" id="W5N8M6"/>
<reference evidence="7" key="2">
    <citation type="submission" date="2025-08" db="UniProtKB">
        <authorList>
            <consortium name="Ensembl"/>
        </authorList>
    </citation>
    <scope>IDENTIFICATION</scope>
</reference>
<dbReference type="GO" id="GO:0005576">
    <property type="term" value="C:extracellular region"/>
    <property type="evidence" value="ECO:0007669"/>
    <property type="project" value="UniProtKB-SubCell"/>
</dbReference>